<comment type="caution">
    <text evidence="2">The sequence shown here is derived from an EMBL/GenBank/DDBJ whole genome shotgun (WGS) entry which is preliminary data.</text>
</comment>
<dbReference type="PANTHER" id="PTHR30386:SF17">
    <property type="entry name" value="ALKALINE PROTEASE SECRETION PROTEIN APRE"/>
    <property type="match status" value="1"/>
</dbReference>
<dbReference type="EMBL" id="LAZR01060980">
    <property type="protein sequence ID" value="KKK64539.1"/>
    <property type="molecule type" value="Genomic_DNA"/>
</dbReference>
<name>A0A0F8ZDH3_9ZZZZ</name>
<dbReference type="AlphaFoldDB" id="A0A0F8ZDH3"/>
<dbReference type="Gene3D" id="2.40.30.170">
    <property type="match status" value="1"/>
</dbReference>
<gene>
    <name evidence="2" type="ORF">LCGC14_2983160</name>
</gene>
<reference evidence="2" key="1">
    <citation type="journal article" date="2015" name="Nature">
        <title>Complex archaea that bridge the gap between prokaryotes and eukaryotes.</title>
        <authorList>
            <person name="Spang A."/>
            <person name="Saw J.H."/>
            <person name="Jorgensen S.L."/>
            <person name="Zaremba-Niedzwiedzka K."/>
            <person name="Martijn J."/>
            <person name="Lind A.E."/>
            <person name="van Eijk R."/>
            <person name="Schleper C."/>
            <person name="Guy L."/>
            <person name="Ettema T.J."/>
        </authorList>
    </citation>
    <scope>NUCLEOTIDE SEQUENCE</scope>
</reference>
<proteinExistence type="predicted"/>
<organism evidence="2">
    <name type="scientific">marine sediment metagenome</name>
    <dbReference type="NCBI Taxonomy" id="412755"/>
    <lineage>
        <taxon>unclassified sequences</taxon>
        <taxon>metagenomes</taxon>
        <taxon>ecological metagenomes</taxon>
    </lineage>
</organism>
<feature type="domain" description="AprE-like beta-barrel" evidence="1">
    <location>
        <begin position="67"/>
        <end position="156"/>
    </location>
</feature>
<dbReference type="InterPro" id="IPR050739">
    <property type="entry name" value="MFP"/>
</dbReference>
<sequence>AITQNRDLQFREVEFRETRDTLREQLARLDIRAPVSGIVYGLTVFAERSVIRSADTVLYVIPQDRPLIIATRIPAIHIDQVHPGQEAILRFSAFDARTTPELIGEVIQISADAFVDEQSKVPFYRAEIRLGEGEIDRLPDRLILVPGMPVESFLRTADRTPLAFLVKPLTDYFAKAFRES</sequence>
<dbReference type="PRINTS" id="PR01490">
    <property type="entry name" value="RTXTOXIND"/>
</dbReference>
<accession>A0A0F8ZDH3</accession>
<evidence type="ECO:0000259" key="1">
    <source>
        <dbReference type="Pfam" id="PF26002"/>
    </source>
</evidence>
<feature type="non-terminal residue" evidence="2">
    <location>
        <position position="1"/>
    </location>
</feature>
<protein>
    <recommendedName>
        <fullName evidence="1">AprE-like beta-barrel domain-containing protein</fullName>
    </recommendedName>
</protein>
<evidence type="ECO:0000313" key="2">
    <source>
        <dbReference type="EMBL" id="KKK64539.1"/>
    </source>
</evidence>
<dbReference type="PANTHER" id="PTHR30386">
    <property type="entry name" value="MEMBRANE FUSION SUBUNIT OF EMRAB-TOLC MULTIDRUG EFFLUX PUMP"/>
    <property type="match status" value="1"/>
</dbReference>
<dbReference type="InterPro" id="IPR058982">
    <property type="entry name" value="Beta-barrel_AprE"/>
</dbReference>
<dbReference type="Pfam" id="PF26002">
    <property type="entry name" value="Beta-barrel_AprE"/>
    <property type="match status" value="1"/>
</dbReference>